<keyword evidence="2" id="KW-1185">Reference proteome</keyword>
<dbReference type="EMBL" id="BOPA01000042">
    <property type="protein sequence ID" value="GIJ18496.1"/>
    <property type="molecule type" value="Genomic_DNA"/>
</dbReference>
<gene>
    <name evidence="1" type="ORF">Vgi01_51800</name>
</gene>
<sequence length="169" mass="19104">MSVLEPLNVSGPYRVYDSVRHRRSEASQQIFDAICEAAGVVVTEEFDTDVDAVIVRRADSETRACRTARDRGIPLFRSDEFTGRIAEAMLSRFVGAATGAAECGTLGQRRKCSRFLDAGVRRCPESPARSGPRQSSSRRRCRLLDRTLIWNQRHLLHALREFEQFYSGH</sequence>
<organism evidence="1 2">
    <name type="scientific">Micromonospora gifhornensis</name>
    <dbReference type="NCBI Taxonomy" id="84594"/>
    <lineage>
        <taxon>Bacteria</taxon>
        <taxon>Bacillati</taxon>
        <taxon>Actinomycetota</taxon>
        <taxon>Actinomycetes</taxon>
        <taxon>Micromonosporales</taxon>
        <taxon>Micromonosporaceae</taxon>
        <taxon>Micromonospora</taxon>
    </lineage>
</organism>
<evidence type="ECO:0000313" key="2">
    <source>
        <dbReference type="Proteomes" id="UP000647860"/>
    </source>
</evidence>
<accession>A0ABQ4IKQ2</accession>
<comment type="caution">
    <text evidence="1">The sequence shown here is derived from an EMBL/GenBank/DDBJ whole genome shotgun (WGS) entry which is preliminary data.</text>
</comment>
<name>A0ABQ4IKQ2_9ACTN</name>
<proteinExistence type="predicted"/>
<protein>
    <submittedName>
        <fullName evidence="1">Uncharacterized protein</fullName>
    </submittedName>
</protein>
<reference evidence="1 2" key="1">
    <citation type="submission" date="2021-01" db="EMBL/GenBank/DDBJ databases">
        <title>Whole genome shotgun sequence of Verrucosispora gifhornensis NBRC 16317.</title>
        <authorList>
            <person name="Komaki H."/>
            <person name="Tamura T."/>
        </authorList>
    </citation>
    <scope>NUCLEOTIDE SEQUENCE [LARGE SCALE GENOMIC DNA]</scope>
    <source>
        <strain evidence="1 2">NBRC 16317</strain>
    </source>
</reference>
<dbReference type="Proteomes" id="UP000647860">
    <property type="component" value="Unassembled WGS sequence"/>
</dbReference>
<evidence type="ECO:0000313" key="1">
    <source>
        <dbReference type="EMBL" id="GIJ18496.1"/>
    </source>
</evidence>
<dbReference type="RefSeq" id="WP_239089155.1">
    <property type="nucleotide sequence ID" value="NZ_BAAAGZ010000054.1"/>
</dbReference>